<dbReference type="InterPro" id="IPR013783">
    <property type="entry name" value="Ig-like_fold"/>
</dbReference>
<dbReference type="InterPro" id="IPR038717">
    <property type="entry name" value="Tc1-like_DDE_dom"/>
</dbReference>
<dbReference type="InterPro" id="IPR036397">
    <property type="entry name" value="RNaseH_sf"/>
</dbReference>
<comment type="subcellular location">
    <subcellularLocation>
        <location evidence="1">Nucleus</location>
    </subcellularLocation>
</comment>
<dbReference type="InterPro" id="IPR052338">
    <property type="entry name" value="Transposase_5"/>
</dbReference>
<organism evidence="3 4">
    <name type="scientific">Cordylochernes scorpioides</name>
    <dbReference type="NCBI Taxonomy" id="51811"/>
    <lineage>
        <taxon>Eukaryota</taxon>
        <taxon>Metazoa</taxon>
        <taxon>Ecdysozoa</taxon>
        <taxon>Arthropoda</taxon>
        <taxon>Chelicerata</taxon>
        <taxon>Arachnida</taxon>
        <taxon>Pseudoscorpiones</taxon>
        <taxon>Cheliferoidea</taxon>
        <taxon>Chernetidae</taxon>
        <taxon>Cordylochernes</taxon>
    </lineage>
</organism>
<dbReference type="EMBL" id="CP092874">
    <property type="protein sequence ID" value="UYV74875.1"/>
    <property type="molecule type" value="Genomic_DNA"/>
</dbReference>
<dbReference type="SUPFAM" id="SSF48726">
    <property type="entry name" value="Immunoglobulin"/>
    <property type="match status" value="1"/>
</dbReference>
<dbReference type="InterPro" id="IPR009057">
    <property type="entry name" value="Homeodomain-like_sf"/>
</dbReference>
<dbReference type="InterPro" id="IPR007110">
    <property type="entry name" value="Ig-like_dom"/>
</dbReference>
<dbReference type="PANTHER" id="PTHR23022">
    <property type="entry name" value="TRANSPOSABLE ELEMENT-RELATED"/>
    <property type="match status" value="1"/>
</dbReference>
<evidence type="ECO:0000256" key="1">
    <source>
        <dbReference type="ARBA" id="ARBA00004123"/>
    </source>
</evidence>
<name>A0ABY6L157_9ARAC</name>
<protein>
    <recommendedName>
        <fullName evidence="2">Ig-like domain-containing protein</fullName>
    </recommendedName>
</protein>
<evidence type="ECO:0000313" key="3">
    <source>
        <dbReference type="EMBL" id="UYV74875.1"/>
    </source>
</evidence>
<keyword evidence="4" id="KW-1185">Reference proteome</keyword>
<proteinExistence type="predicted"/>
<dbReference type="Gene3D" id="2.60.40.10">
    <property type="entry name" value="Immunoglobulins"/>
    <property type="match status" value="1"/>
</dbReference>
<evidence type="ECO:0000313" key="4">
    <source>
        <dbReference type="Proteomes" id="UP001235939"/>
    </source>
</evidence>
<dbReference type="Gene3D" id="3.30.420.10">
    <property type="entry name" value="Ribonuclease H-like superfamily/Ribonuclease H"/>
    <property type="match status" value="2"/>
</dbReference>
<dbReference type="PANTHER" id="PTHR23022:SF135">
    <property type="entry name" value="SI:DKEY-77F5.3"/>
    <property type="match status" value="1"/>
</dbReference>
<dbReference type="Pfam" id="PF01498">
    <property type="entry name" value="HTH_Tnp_Tc3_2"/>
    <property type="match status" value="2"/>
</dbReference>
<gene>
    <name evidence="3" type="ORF">LAZ67_12001638</name>
</gene>
<feature type="non-terminal residue" evidence="3">
    <location>
        <position position="1"/>
    </location>
</feature>
<dbReference type="InterPro" id="IPR036388">
    <property type="entry name" value="WH-like_DNA-bd_sf"/>
</dbReference>
<evidence type="ECO:0000259" key="2">
    <source>
        <dbReference type="PROSITE" id="PS50835"/>
    </source>
</evidence>
<dbReference type="SMART" id="SM00409">
    <property type="entry name" value="IG"/>
    <property type="match status" value="1"/>
</dbReference>
<dbReference type="InterPro" id="IPR003599">
    <property type="entry name" value="Ig_sub"/>
</dbReference>
<dbReference type="InterPro" id="IPR036179">
    <property type="entry name" value="Ig-like_dom_sf"/>
</dbReference>
<dbReference type="Pfam" id="PF13358">
    <property type="entry name" value="DDE_3"/>
    <property type="match status" value="2"/>
</dbReference>
<dbReference type="Pfam" id="PF13927">
    <property type="entry name" value="Ig_3"/>
    <property type="match status" value="1"/>
</dbReference>
<dbReference type="SUPFAM" id="SSF46689">
    <property type="entry name" value="Homeodomain-like"/>
    <property type="match status" value="2"/>
</dbReference>
<accession>A0ABY6L157</accession>
<dbReference type="Gene3D" id="1.10.10.10">
    <property type="entry name" value="Winged helix-like DNA-binding domain superfamily/Winged helix DNA-binding domain"/>
    <property type="match status" value="1"/>
</dbReference>
<sequence length="820" mass="94157">MELKLLASIFNWPLLRMPRRQFKQTDAFTRGMVIGLKRAGWSIRQIAADTHLGASTVHRLWRRWLEQGNVAIYRNVGATRVTSARVDRRILRQAVAAPQAICTAILQHVQDTLDHSISTRTISRRLVANGLHSCRPLRRLPLTPPNRRQRLEWCRARSTWMTEWHRVVFSDESRFCLSSDSRRVRVWRRRGERSNPAAIVERPTVRQRGIMVWGAIAYDSRSPLLRIQGTMTAQRYVDDVLRSVTLPYLQGVPNALYQQDNARPHIARISQQALQNVQMLPWPPYSPDLSPIEHVWDIIGRRLHALPQPRSEDELWQMVEREWRAIPQDAIRTLIDSLPRRVAACIARMPGHRKRRQFKQTDAFTRGMVIGLKRAGWSIRQIAADTHLGASTVHRLWRRWLEQGNVAIYRNVGATRVTSARVDRRILRQAVAAPQATCTAILQHVQDTLDHSISTRTISRRLVANGLHSCRPLRRLPLIPPNRRQRLEWCRARSTWMTEWHRVVFSDESRFCLSSDSCRVRVWRRRGERSNPAAIVERPTVRQRGIMVWGAIAYDSRSPLLRIQGTMTAQRYVDDVLRPVTLPYLQGVPNALYQQDNARPHTARISQQALQDVQMLPWPPYSPDLSPIEHVWDIIGRRLHALPQPRSEDELWQMVEREWRAILQDAIRTLIDSLPRRVAACIAVRAIDGSKLMLLNMLLQMLLSPPETLSQPEPVCGCSRQLGRGRRTSHLLLQPAPSDQTAVRGRAVTLECGVPGSFMTFYWTLDGVPVANDTRRHQLGSNLRIAHVDPQHDLGDFRCIATNVSSGLSLTSRGAQINIL</sequence>
<dbReference type="Proteomes" id="UP001235939">
    <property type="component" value="Chromosome 12"/>
</dbReference>
<dbReference type="InterPro" id="IPR002492">
    <property type="entry name" value="Transposase_Tc1-like"/>
</dbReference>
<reference evidence="3 4" key="1">
    <citation type="submission" date="2022-01" db="EMBL/GenBank/DDBJ databases">
        <title>A chromosomal length assembly of Cordylochernes scorpioides.</title>
        <authorList>
            <person name="Zeh D."/>
            <person name="Zeh J."/>
        </authorList>
    </citation>
    <scope>NUCLEOTIDE SEQUENCE [LARGE SCALE GENOMIC DNA]</scope>
    <source>
        <strain evidence="3">IN4F17</strain>
        <tissue evidence="3">Whole Body</tissue>
    </source>
</reference>
<dbReference type="PROSITE" id="PS50835">
    <property type="entry name" value="IG_LIKE"/>
    <property type="match status" value="1"/>
</dbReference>
<feature type="domain" description="Ig-like" evidence="2">
    <location>
        <begin position="706"/>
        <end position="811"/>
    </location>
</feature>